<name>A0A3A4ZCK2_UNCKA</name>
<protein>
    <submittedName>
        <fullName evidence="3">Uncharacterized protein</fullName>
    </submittedName>
</protein>
<feature type="domain" description="Nucleotidyl transferase" evidence="1">
    <location>
        <begin position="4"/>
        <end position="185"/>
    </location>
</feature>
<dbReference type="InterPro" id="IPR054566">
    <property type="entry name" value="ManC/GMP-like_b-helix"/>
</dbReference>
<comment type="caution">
    <text evidence="3">The sequence shown here is derived from an EMBL/GenBank/DDBJ whole genome shotgun (WGS) entry which is preliminary data.</text>
</comment>
<sequence>MKFVIMCGGQGTKLWPVSRDNYPKQFINIKGDKSLFQENVEQLLEKYKPEDIYVSTSDKYIKYVTRQAPMIPKENLLVEPHIKKATGPAATFSMIHMMNKHPDEVVMFYVQPVIIREPTEKYLEMIEGIEKIVKKHNKLVTGGKFPKYPEIGSDYLELGEKVDTETNLEVYQSIRFVERPKTIKECEELLKEHKLSLHCNHLTWTPKKYFEALKLYRPDWYEVSQELSEAIKTNADAKKILEIYSKFEPGNVELFTNNLYNKGEVQVVILPFEWTHITTWNDIYEYYNRAGIESKQGLVRTLGTKNNLVLNKTNSLIGLIDVEDLIVIQTEESLLICPKNSSGKLRELLKQIEDDGLIQYL</sequence>
<accession>A0A3A4ZCK2</accession>
<dbReference type="Pfam" id="PF00483">
    <property type="entry name" value="NTP_transferase"/>
    <property type="match status" value="1"/>
</dbReference>
<feature type="domain" description="MannoseP isomerase/GMP-like beta-helix" evidence="2">
    <location>
        <begin position="303"/>
        <end position="351"/>
    </location>
</feature>
<dbReference type="PANTHER" id="PTHR46390:SF1">
    <property type="entry name" value="MANNOSE-1-PHOSPHATE GUANYLYLTRANSFERASE"/>
    <property type="match status" value="1"/>
</dbReference>
<dbReference type="GO" id="GO:0004475">
    <property type="term" value="F:mannose-1-phosphate guanylyltransferase (GTP) activity"/>
    <property type="evidence" value="ECO:0007669"/>
    <property type="project" value="TreeGrafter"/>
</dbReference>
<dbReference type="GO" id="GO:0009298">
    <property type="term" value="P:GDP-mannose biosynthetic process"/>
    <property type="evidence" value="ECO:0007669"/>
    <property type="project" value="TreeGrafter"/>
</dbReference>
<dbReference type="PANTHER" id="PTHR46390">
    <property type="entry name" value="MANNOSE-1-PHOSPHATE GUANYLYLTRANSFERASE"/>
    <property type="match status" value="1"/>
</dbReference>
<reference evidence="3 4" key="1">
    <citation type="journal article" date="2017" name="ISME J.">
        <title>Energy and carbon metabolisms in a deep terrestrial subsurface fluid microbial community.</title>
        <authorList>
            <person name="Momper L."/>
            <person name="Jungbluth S.P."/>
            <person name="Lee M.D."/>
            <person name="Amend J.P."/>
        </authorList>
    </citation>
    <scope>NUCLEOTIDE SEQUENCE [LARGE SCALE GENOMIC DNA]</scope>
    <source>
        <strain evidence="3">SURF_46</strain>
    </source>
</reference>
<dbReference type="Proteomes" id="UP000265540">
    <property type="component" value="Unassembled WGS sequence"/>
</dbReference>
<gene>
    <name evidence="3" type="ORF">C4561_03550</name>
</gene>
<dbReference type="Pfam" id="PF22640">
    <property type="entry name" value="ManC_GMP_beta-helix"/>
    <property type="match status" value="1"/>
</dbReference>
<evidence type="ECO:0000259" key="2">
    <source>
        <dbReference type="Pfam" id="PF22640"/>
    </source>
</evidence>
<evidence type="ECO:0000313" key="3">
    <source>
        <dbReference type="EMBL" id="RJR26828.1"/>
    </source>
</evidence>
<dbReference type="InterPro" id="IPR029044">
    <property type="entry name" value="Nucleotide-diphossugar_trans"/>
</dbReference>
<dbReference type="InterPro" id="IPR005835">
    <property type="entry name" value="NTP_transferase_dom"/>
</dbReference>
<evidence type="ECO:0000259" key="1">
    <source>
        <dbReference type="Pfam" id="PF00483"/>
    </source>
</evidence>
<organism evidence="3 4">
    <name type="scientific">candidate division WWE3 bacterium</name>
    <dbReference type="NCBI Taxonomy" id="2053526"/>
    <lineage>
        <taxon>Bacteria</taxon>
        <taxon>Katanobacteria</taxon>
    </lineage>
</organism>
<dbReference type="Gene3D" id="3.90.550.10">
    <property type="entry name" value="Spore Coat Polysaccharide Biosynthesis Protein SpsA, Chain A"/>
    <property type="match status" value="1"/>
</dbReference>
<dbReference type="SUPFAM" id="SSF159283">
    <property type="entry name" value="Guanosine diphospho-D-mannose pyrophosphorylase/mannose-6-phosphate isomerase linker domain"/>
    <property type="match status" value="1"/>
</dbReference>
<dbReference type="AlphaFoldDB" id="A0A3A4ZCK2"/>
<dbReference type="InterPro" id="IPR051161">
    <property type="entry name" value="Mannose-6P_isomerase_type2"/>
</dbReference>
<dbReference type="SUPFAM" id="SSF53448">
    <property type="entry name" value="Nucleotide-diphospho-sugar transferases"/>
    <property type="match status" value="1"/>
</dbReference>
<dbReference type="EMBL" id="QZJF01000017">
    <property type="protein sequence ID" value="RJR26828.1"/>
    <property type="molecule type" value="Genomic_DNA"/>
</dbReference>
<proteinExistence type="predicted"/>
<evidence type="ECO:0000313" key="4">
    <source>
        <dbReference type="Proteomes" id="UP000265540"/>
    </source>
</evidence>